<evidence type="ECO:0000259" key="11">
    <source>
        <dbReference type="Pfam" id="PF02230"/>
    </source>
</evidence>
<sequence>MCGNNMSVPLLSEAAIVSGSERETAAVIFLHGLGDTGRGWAETMSSIRLPYVKYICPHAPSIRVELNRGLIMPSWFNLMGLTPDAKEDDPGIKRASESIKAVIEHEIKNGIPSHRIILGGFSQGGALSLYTALTSHHKLGGVIALSCWLPLHKTFPQAANSSGNKDVSFLMCHGDRDPLVPMEFGMMTAEKLKTIINPARVNFKTYQGMQHSSCSSVSDLRFFYSFIVDLIQPSLLPVAFRQEVYNGVHAISEGKTLISSCKWVDSLKVMCCEFEVCSLD</sequence>
<dbReference type="PANTHER" id="PTHR10655:SF13">
    <property type="entry name" value="ACYL-PROTEIN THIOESTERASE 2"/>
    <property type="match status" value="1"/>
</dbReference>
<comment type="subcellular location">
    <subcellularLocation>
        <location evidence="1">Cytoplasm</location>
    </subcellularLocation>
</comment>
<dbReference type="FunFam" id="3.40.50.1820:FF:000010">
    <property type="entry name" value="Acyl-protein thioesterase 2"/>
    <property type="match status" value="1"/>
</dbReference>
<evidence type="ECO:0000313" key="13">
    <source>
        <dbReference type="Proteomes" id="UP000314986"/>
    </source>
</evidence>
<keyword evidence="5" id="KW-0378">Hydrolase</keyword>
<evidence type="ECO:0000256" key="8">
    <source>
        <dbReference type="ARBA" id="ARBA00031195"/>
    </source>
</evidence>
<dbReference type="GO" id="GO:0005737">
    <property type="term" value="C:cytoplasm"/>
    <property type="evidence" value="ECO:0007669"/>
    <property type="project" value="UniProtKB-SubCell"/>
</dbReference>
<evidence type="ECO:0000256" key="4">
    <source>
        <dbReference type="ARBA" id="ARBA00022490"/>
    </source>
</evidence>
<reference evidence="12" key="5">
    <citation type="submission" date="2025-09" db="UniProtKB">
        <authorList>
            <consortium name="Ensembl"/>
        </authorList>
    </citation>
    <scope>IDENTIFICATION</scope>
</reference>
<dbReference type="GO" id="GO:0008474">
    <property type="term" value="F:palmitoyl-(protein) hydrolase activity"/>
    <property type="evidence" value="ECO:0007669"/>
    <property type="project" value="UniProtKB-EC"/>
</dbReference>
<evidence type="ECO:0000256" key="7">
    <source>
        <dbReference type="ARBA" id="ARBA00023098"/>
    </source>
</evidence>
<reference evidence="13" key="1">
    <citation type="journal article" date="2006" name="Science">
        <title>Ancient noncoding elements conserved in the human genome.</title>
        <authorList>
            <person name="Venkatesh B."/>
            <person name="Kirkness E.F."/>
            <person name="Loh Y.H."/>
            <person name="Halpern A.L."/>
            <person name="Lee A.P."/>
            <person name="Johnson J."/>
            <person name="Dandona N."/>
            <person name="Viswanathan L.D."/>
            <person name="Tay A."/>
            <person name="Venter J.C."/>
            <person name="Strausberg R.L."/>
            <person name="Brenner S."/>
        </authorList>
    </citation>
    <scope>NUCLEOTIDE SEQUENCE [LARGE SCALE GENOMIC DNA]</scope>
</reference>
<accession>A0A4W3HG67</accession>
<keyword evidence="13" id="KW-1185">Reference proteome</keyword>
<dbReference type="PANTHER" id="PTHR10655">
    <property type="entry name" value="LYSOPHOSPHOLIPASE-RELATED"/>
    <property type="match status" value="1"/>
</dbReference>
<protein>
    <recommendedName>
        <fullName evidence="3">palmitoyl-protein hydrolase</fullName>
        <ecNumber evidence="3">3.1.2.22</ecNumber>
    </recommendedName>
    <alternativeName>
        <fullName evidence="8">Palmitoyl-protein hydrolase</fullName>
    </alternativeName>
</protein>
<dbReference type="STRING" id="7868.ENSCMIP00000014132"/>
<dbReference type="GO" id="GO:0006631">
    <property type="term" value="P:fatty acid metabolic process"/>
    <property type="evidence" value="ECO:0007669"/>
    <property type="project" value="UniProtKB-KW"/>
</dbReference>
<dbReference type="InterPro" id="IPR003140">
    <property type="entry name" value="PLipase/COase/thioEstase"/>
</dbReference>
<reference evidence="13" key="3">
    <citation type="journal article" date="2014" name="Nature">
        <title>Elephant shark genome provides unique insights into gnathostome evolution.</title>
        <authorList>
            <consortium name="International Elephant Shark Genome Sequencing Consortium"/>
            <person name="Venkatesh B."/>
            <person name="Lee A.P."/>
            <person name="Ravi V."/>
            <person name="Maurya A.K."/>
            <person name="Lian M.M."/>
            <person name="Swann J.B."/>
            <person name="Ohta Y."/>
            <person name="Flajnik M.F."/>
            <person name="Sutoh Y."/>
            <person name="Kasahara M."/>
            <person name="Hoon S."/>
            <person name="Gangu V."/>
            <person name="Roy S.W."/>
            <person name="Irimia M."/>
            <person name="Korzh V."/>
            <person name="Kondrychyn I."/>
            <person name="Lim Z.W."/>
            <person name="Tay B.H."/>
            <person name="Tohari S."/>
            <person name="Kong K.W."/>
            <person name="Ho S."/>
            <person name="Lorente-Galdos B."/>
            <person name="Quilez J."/>
            <person name="Marques-Bonet T."/>
            <person name="Raney B.J."/>
            <person name="Ingham P.W."/>
            <person name="Tay A."/>
            <person name="Hillier L.W."/>
            <person name="Minx P."/>
            <person name="Boehm T."/>
            <person name="Wilson R.K."/>
            <person name="Brenner S."/>
            <person name="Warren W.C."/>
        </authorList>
    </citation>
    <scope>NUCLEOTIDE SEQUENCE [LARGE SCALE GENOMIC DNA]</scope>
</reference>
<dbReference type="InParanoid" id="A0A4W3HG67"/>
<comment type="catalytic activity">
    <reaction evidence="9">
        <text>S-hexadecanoyl-L-cysteinyl-[protein] + H2O = L-cysteinyl-[protein] + hexadecanoate + H(+)</text>
        <dbReference type="Rhea" id="RHEA:19233"/>
        <dbReference type="Rhea" id="RHEA-COMP:10131"/>
        <dbReference type="Rhea" id="RHEA-COMP:11032"/>
        <dbReference type="ChEBI" id="CHEBI:7896"/>
        <dbReference type="ChEBI" id="CHEBI:15377"/>
        <dbReference type="ChEBI" id="CHEBI:15378"/>
        <dbReference type="ChEBI" id="CHEBI:29950"/>
        <dbReference type="ChEBI" id="CHEBI:74151"/>
        <dbReference type="EC" id="3.1.2.22"/>
    </reaction>
</comment>
<dbReference type="Ensembl" id="ENSCMIT00000014437.1">
    <property type="protein sequence ID" value="ENSCMIP00000014132.1"/>
    <property type="gene ID" value="ENSCMIG00000007036.1"/>
</dbReference>
<evidence type="ECO:0000256" key="5">
    <source>
        <dbReference type="ARBA" id="ARBA00022801"/>
    </source>
</evidence>
<evidence type="ECO:0000256" key="9">
    <source>
        <dbReference type="ARBA" id="ARBA00047337"/>
    </source>
</evidence>
<dbReference type="EC" id="3.1.2.22" evidence="3"/>
<organism evidence="12 13">
    <name type="scientific">Callorhinchus milii</name>
    <name type="common">Ghost shark</name>
    <dbReference type="NCBI Taxonomy" id="7868"/>
    <lineage>
        <taxon>Eukaryota</taxon>
        <taxon>Metazoa</taxon>
        <taxon>Chordata</taxon>
        <taxon>Craniata</taxon>
        <taxon>Vertebrata</taxon>
        <taxon>Chondrichthyes</taxon>
        <taxon>Holocephali</taxon>
        <taxon>Chimaeriformes</taxon>
        <taxon>Callorhinchidae</taxon>
        <taxon>Callorhinchus</taxon>
    </lineage>
</organism>
<evidence type="ECO:0000256" key="2">
    <source>
        <dbReference type="ARBA" id="ARBA00006499"/>
    </source>
</evidence>
<evidence type="ECO:0000256" key="3">
    <source>
        <dbReference type="ARBA" id="ARBA00012423"/>
    </source>
</evidence>
<evidence type="ECO:0000313" key="12">
    <source>
        <dbReference type="Ensembl" id="ENSCMIP00000014132.1"/>
    </source>
</evidence>
<dbReference type="AlphaFoldDB" id="A0A4W3HG67"/>
<evidence type="ECO:0000256" key="1">
    <source>
        <dbReference type="ARBA" id="ARBA00004496"/>
    </source>
</evidence>
<evidence type="ECO:0000256" key="6">
    <source>
        <dbReference type="ARBA" id="ARBA00022832"/>
    </source>
</evidence>
<dbReference type="GeneTree" id="ENSGT00940000156197"/>
<comment type="catalytic activity">
    <reaction evidence="10">
        <text>1-hexadecanoyl-sn-glycero-3-phosphocholine + H2O = sn-glycerol 3-phosphocholine + hexadecanoate + H(+)</text>
        <dbReference type="Rhea" id="RHEA:40435"/>
        <dbReference type="ChEBI" id="CHEBI:7896"/>
        <dbReference type="ChEBI" id="CHEBI:15377"/>
        <dbReference type="ChEBI" id="CHEBI:15378"/>
        <dbReference type="ChEBI" id="CHEBI:16870"/>
        <dbReference type="ChEBI" id="CHEBI:72998"/>
    </reaction>
    <physiologicalReaction direction="left-to-right" evidence="10">
        <dbReference type="Rhea" id="RHEA:40436"/>
    </physiologicalReaction>
</comment>
<dbReference type="InterPro" id="IPR050565">
    <property type="entry name" value="LYPA1-2/EST-like"/>
</dbReference>
<keyword evidence="6" id="KW-0276">Fatty acid metabolism</keyword>
<reference evidence="13" key="2">
    <citation type="journal article" date="2007" name="PLoS Biol.">
        <title>Survey sequencing and comparative analysis of the elephant shark (Callorhinchus milii) genome.</title>
        <authorList>
            <person name="Venkatesh B."/>
            <person name="Kirkness E.F."/>
            <person name="Loh Y.H."/>
            <person name="Halpern A.L."/>
            <person name="Lee A.P."/>
            <person name="Johnson J."/>
            <person name="Dandona N."/>
            <person name="Viswanathan L.D."/>
            <person name="Tay A."/>
            <person name="Venter J.C."/>
            <person name="Strausberg R.L."/>
            <person name="Brenner S."/>
        </authorList>
    </citation>
    <scope>NUCLEOTIDE SEQUENCE [LARGE SCALE GENOMIC DNA]</scope>
</reference>
<feature type="domain" description="Phospholipase/carboxylesterase/thioesterase" evidence="11">
    <location>
        <begin position="13"/>
        <end position="216"/>
    </location>
</feature>
<reference evidence="12" key="4">
    <citation type="submission" date="2025-08" db="UniProtKB">
        <authorList>
            <consortium name="Ensembl"/>
        </authorList>
    </citation>
    <scope>IDENTIFICATION</scope>
</reference>
<comment type="similarity">
    <text evidence="2">Belongs to the AB hydrolase superfamily. AB hydrolase 2 family.</text>
</comment>
<dbReference type="InterPro" id="IPR029058">
    <property type="entry name" value="AB_hydrolase_fold"/>
</dbReference>
<name>A0A4W3HG67_CALMI</name>
<dbReference type="SUPFAM" id="SSF53474">
    <property type="entry name" value="alpha/beta-Hydrolases"/>
    <property type="match status" value="1"/>
</dbReference>
<evidence type="ECO:0000256" key="10">
    <source>
        <dbReference type="ARBA" id="ARBA00048656"/>
    </source>
</evidence>
<dbReference type="Proteomes" id="UP000314986">
    <property type="component" value="Unassembled WGS sequence"/>
</dbReference>
<proteinExistence type="inferred from homology"/>
<dbReference type="Pfam" id="PF02230">
    <property type="entry name" value="Abhydrolase_2"/>
    <property type="match status" value="1"/>
</dbReference>
<keyword evidence="4" id="KW-0963">Cytoplasm</keyword>
<dbReference type="GO" id="GO:0052689">
    <property type="term" value="F:carboxylic ester hydrolase activity"/>
    <property type="evidence" value="ECO:0007669"/>
    <property type="project" value="TreeGrafter"/>
</dbReference>
<dbReference type="Gene3D" id="3.40.50.1820">
    <property type="entry name" value="alpha/beta hydrolase"/>
    <property type="match status" value="1"/>
</dbReference>
<keyword evidence="7" id="KW-0443">Lipid metabolism</keyword>